<reference evidence="3 4" key="4">
    <citation type="journal article" date="2011" name="BMC Genomics">
        <title>RNA-Seq improves annotation of protein-coding genes in the cucumber genome.</title>
        <authorList>
            <person name="Li Z."/>
            <person name="Zhang Z."/>
            <person name="Yan P."/>
            <person name="Huang S."/>
            <person name="Fei Z."/>
            <person name="Lin K."/>
        </authorList>
    </citation>
    <scope>NUCLEOTIDE SEQUENCE [LARGE SCALE GENOMIC DNA]</scope>
    <source>
        <strain evidence="4">cv. 9930</strain>
    </source>
</reference>
<evidence type="ECO:0000256" key="1">
    <source>
        <dbReference type="SAM" id="MobiDB-lite"/>
    </source>
</evidence>
<gene>
    <name evidence="3" type="ORF">Csa_6G452740</name>
</gene>
<dbReference type="InterPro" id="IPR055572">
    <property type="entry name" value="DUF7148"/>
</dbReference>
<protein>
    <recommendedName>
        <fullName evidence="2">DUF7148 domain-containing protein</fullName>
    </recommendedName>
</protein>
<dbReference type="OrthoDB" id="1930092at2759"/>
<proteinExistence type="predicted"/>
<accession>A0A0A0KFD4</accession>
<reference evidence="3 4" key="1">
    <citation type="journal article" date="2009" name="Nat. Genet.">
        <title>The genome of the cucumber, Cucumis sativus L.</title>
        <authorList>
            <person name="Huang S."/>
            <person name="Li R."/>
            <person name="Zhang Z."/>
            <person name="Li L."/>
            <person name="Gu X."/>
            <person name="Fan W."/>
            <person name="Lucas W.J."/>
            <person name="Wang X."/>
            <person name="Xie B."/>
            <person name="Ni P."/>
            <person name="Ren Y."/>
            <person name="Zhu H."/>
            <person name="Li J."/>
            <person name="Lin K."/>
            <person name="Jin W."/>
            <person name="Fei Z."/>
            <person name="Li G."/>
            <person name="Staub J."/>
            <person name="Kilian A."/>
            <person name="van der Vossen E.A."/>
            <person name="Wu Y."/>
            <person name="Guo J."/>
            <person name="He J."/>
            <person name="Jia Z."/>
            <person name="Ren Y."/>
            <person name="Tian G."/>
            <person name="Lu Y."/>
            <person name="Ruan J."/>
            <person name="Qian W."/>
            <person name="Wang M."/>
            <person name="Huang Q."/>
            <person name="Li B."/>
            <person name="Xuan Z."/>
            <person name="Cao J."/>
            <person name="Asan"/>
            <person name="Wu Z."/>
            <person name="Zhang J."/>
            <person name="Cai Q."/>
            <person name="Bai Y."/>
            <person name="Zhao B."/>
            <person name="Han Y."/>
            <person name="Li Y."/>
            <person name="Li X."/>
            <person name="Wang S."/>
            <person name="Shi Q."/>
            <person name="Liu S."/>
            <person name="Cho W.K."/>
            <person name="Kim J.Y."/>
            <person name="Xu Y."/>
            <person name="Heller-Uszynska K."/>
            <person name="Miao H."/>
            <person name="Cheng Z."/>
            <person name="Zhang S."/>
            <person name="Wu J."/>
            <person name="Yang Y."/>
            <person name="Kang H."/>
            <person name="Li M."/>
            <person name="Liang H."/>
            <person name="Ren X."/>
            <person name="Shi Z."/>
            <person name="Wen M."/>
            <person name="Jian M."/>
            <person name="Yang H."/>
            <person name="Zhang G."/>
            <person name="Yang Z."/>
            <person name="Chen R."/>
            <person name="Liu S."/>
            <person name="Li J."/>
            <person name="Ma L."/>
            <person name="Liu H."/>
            <person name="Zhou Y."/>
            <person name="Zhao J."/>
            <person name="Fang X."/>
            <person name="Li G."/>
            <person name="Fang L."/>
            <person name="Li Y."/>
            <person name="Liu D."/>
            <person name="Zheng H."/>
            <person name="Zhang Y."/>
            <person name="Qin N."/>
            <person name="Li Z."/>
            <person name="Yang G."/>
            <person name="Yang S."/>
            <person name="Bolund L."/>
            <person name="Kristiansen K."/>
            <person name="Zheng H."/>
            <person name="Li S."/>
            <person name="Zhang X."/>
            <person name="Yang H."/>
            <person name="Wang J."/>
            <person name="Sun R."/>
            <person name="Zhang B."/>
            <person name="Jiang S."/>
            <person name="Wang J."/>
            <person name="Du Y."/>
            <person name="Li S."/>
        </authorList>
    </citation>
    <scope>NUCLEOTIDE SEQUENCE [LARGE SCALE GENOMIC DNA]</scope>
    <source>
        <strain evidence="4">cv. 9930</strain>
    </source>
</reference>
<dbReference type="eggNOG" id="ENOG502RZTF">
    <property type="taxonomic scope" value="Eukaryota"/>
</dbReference>
<reference evidence="3 4" key="3">
    <citation type="journal article" date="2010" name="BMC Genomics">
        <title>Transcriptome sequencing and comparative analysis of cucumber flowers with different sex types.</title>
        <authorList>
            <person name="Guo S."/>
            <person name="Zheng Y."/>
            <person name="Joung J.G."/>
            <person name="Liu S."/>
            <person name="Zhang Z."/>
            <person name="Crasta O.R."/>
            <person name="Sobral B.W."/>
            <person name="Xu Y."/>
            <person name="Huang S."/>
            <person name="Fei Z."/>
        </authorList>
    </citation>
    <scope>NUCLEOTIDE SEQUENCE [LARGE SCALE GENOMIC DNA]</scope>
    <source>
        <strain evidence="4">cv. 9930</strain>
    </source>
</reference>
<name>A0A0A0KFD4_CUCSA</name>
<dbReference type="Pfam" id="PF23650">
    <property type="entry name" value="DUF7148"/>
    <property type="match status" value="1"/>
</dbReference>
<evidence type="ECO:0000259" key="2">
    <source>
        <dbReference type="Pfam" id="PF23650"/>
    </source>
</evidence>
<dbReference type="PANTHER" id="PTHR36352">
    <property type="entry name" value="EXPRESSED PROTEIN"/>
    <property type="match status" value="1"/>
</dbReference>
<dbReference type="Gramene" id="KGN48273">
    <property type="protein sequence ID" value="KGN48273"/>
    <property type="gene ID" value="Csa_6G452740"/>
</dbReference>
<feature type="region of interest" description="Disordered" evidence="1">
    <location>
        <begin position="64"/>
        <end position="84"/>
    </location>
</feature>
<dbReference type="Proteomes" id="UP000029981">
    <property type="component" value="Chromosome 6"/>
</dbReference>
<organism evidence="3 4">
    <name type="scientific">Cucumis sativus</name>
    <name type="common">Cucumber</name>
    <dbReference type="NCBI Taxonomy" id="3659"/>
    <lineage>
        <taxon>Eukaryota</taxon>
        <taxon>Viridiplantae</taxon>
        <taxon>Streptophyta</taxon>
        <taxon>Embryophyta</taxon>
        <taxon>Tracheophyta</taxon>
        <taxon>Spermatophyta</taxon>
        <taxon>Magnoliopsida</taxon>
        <taxon>eudicotyledons</taxon>
        <taxon>Gunneridae</taxon>
        <taxon>Pentapetalae</taxon>
        <taxon>rosids</taxon>
        <taxon>fabids</taxon>
        <taxon>Cucurbitales</taxon>
        <taxon>Cucurbitaceae</taxon>
        <taxon>Benincaseae</taxon>
        <taxon>Cucumis</taxon>
    </lineage>
</organism>
<dbReference type="OMA" id="HSGHCHR"/>
<dbReference type="PANTHER" id="PTHR36352:SF1">
    <property type="entry name" value="EXPRESSED PROTEIN"/>
    <property type="match status" value="1"/>
</dbReference>
<dbReference type="STRING" id="3659.A0A0A0KFD4"/>
<dbReference type="EMBL" id="CM002927">
    <property type="protein sequence ID" value="KGN48273.1"/>
    <property type="molecule type" value="Genomic_DNA"/>
</dbReference>
<evidence type="ECO:0000313" key="3">
    <source>
        <dbReference type="EMBL" id="KGN48273.1"/>
    </source>
</evidence>
<feature type="domain" description="DUF7148" evidence="2">
    <location>
        <begin position="81"/>
        <end position="200"/>
    </location>
</feature>
<dbReference type="KEGG" id="csv:101214488"/>
<reference evidence="3 4" key="2">
    <citation type="journal article" date="2009" name="PLoS ONE">
        <title>An integrated genetic and cytogenetic map of the cucumber genome.</title>
        <authorList>
            <person name="Ren Y."/>
            <person name="Zhang Z."/>
            <person name="Liu J."/>
            <person name="Staub J.E."/>
            <person name="Han Y."/>
            <person name="Cheng Z."/>
            <person name="Li X."/>
            <person name="Lu J."/>
            <person name="Miao H."/>
            <person name="Kang H."/>
            <person name="Xie B."/>
            <person name="Gu X."/>
            <person name="Wang X."/>
            <person name="Du Y."/>
            <person name="Jin W."/>
            <person name="Huang S."/>
        </authorList>
    </citation>
    <scope>NUCLEOTIDE SEQUENCE [LARGE SCALE GENOMIC DNA]</scope>
    <source>
        <strain evidence="4">cv. 9930</strain>
    </source>
</reference>
<dbReference type="AlphaFoldDB" id="A0A0A0KFD4"/>
<sequence length="201" mass="22149">MDAISYSTNQFIRYPNVNSRPCVFSSMPSHNPSLVFFASNTRYRQISNFSQVSGPCHRIPKLVPKSSDENNDIVPSEDDPEDGVSLGTMKLPLDTDIARFQVLLFQWANSLCQGANLPLPVPLKVDKIPSGVRLGFITIGDGKTEVLVYIDCLVFPATASSSPIFRAIRNGRLKDQSPPGEPRIMRSLLGALKKSVEISRV</sequence>
<feature type="compositionally biased region" description="Acidic residues" evidence="1">
    <location>
        <begin position="69"/>
        <end position="82"/>
    </location>
</feature>
<keyword evidence="4" id="KW-1185">Reference proteome</keyword>
<evidence type="ECO:0000313" key="4">
    <source>
        <dbReference type="Proteomes" id="UP000029981"/>
    </source>
</evidence>